<name>A0ABM0YWP9_CAMSA</name>
<dbReference type="RefSeq" id="XP_010506996.1">
    <property type="nucleotide sequence ID" value="XM_010508694.1"/>
</dbReference>
<dbReference type="SUPFAM" id="SSF52540">
    <property type="entry name" value="P-loop containing nucleoside triphosphate hydrolases"/>
    <property type="match status" value="1"/>
</dbReference>
<dbReference type="Gene3D" id="3.40.50.300">
    <property type="entry name" value="P-loop containing nucleotide triphosphate hydrolases"/>
    <property type="match status" value="2"/>
</dbReference>
<dbReference type="Proteomes" id="UP000694864">
    <property type="component" value="Chromosome 4"/>
</dbReference>
<reference evidence="6" key="1">
    <citation type="journal article" date="2014" name="Nat. Commun.">
        <title>The emerging biofuel crop Camelina sativa retains a highly undifferentiated hexaploid genome structure.</title>
        <authorList>
            <person name="Kagale S."/>
            <person name="Koh C."/>
            <person name="Nixon J."/>
            <person name="Bollina V."/>
            <person name="Clarke W.E."/>
            <person name="Tuteja R."/>
            <person name="Spillane C."/>
            <person name="Robinson S.J."/>
            <person name="Links M.G."/>
            <person name="Clarke C."/>
            <person name="Higgins E.E."/>
            <person name="Huebert T."/>
            <person name="Sharpe A.G."/>
            <person name="Parkin I.A."/>
        </authorList>
    </citation>
    <scope>NUCLEOTIDE SEQUENCE [LARGE SCALE GENOMIC DNA]</scope>
    <source>
        <strain evidence="6">cv. DH55</strain>
    </source>
</reference>
<keyword evidence="2 3" id="KW-0808">Transferase</keyword>
<protein>
    <recommendedName>
        <fullName evidence="3">Sulfotransferase</fullName>
        <ecNumber evidence="3">2.8.2.-</ecNumber>
    </recommendedName>
</protein>
<evidence type="ECO:0000256" key="1">
    <source>
        <dbReference type="ARBA" id="ARBA00005771"/>
    </source>
</evidence>
<proteinExistence type="inferred from homology"/>
<gene>
    <name evidence="7" type="primary">LOC104783549</name>
</gene>
<dbReference type="InterPro" id="IPR000863">
    <property type="entry name" value="Sulfotransferase_dom"/>
</dbReference>
<feature type="region of interest" description="Disordered" evidence="4">
    <location>
        <begin position="1"/>
        <end position="21"/>
    </location>
</feature>
<sequence>MESETTIPSHQDETKTESTEFTKKQKRYQDLIATFPHVQGWFSKAPLIEYCGHWYIQAGLEGCLHVQDFFQARPTDILVCTYPKSGTTWLKALTFTIANRSRLDDDSSNPLLKRNPHELVPFIETDLPTFISKWAFFEKEKSDQEHPDKVLFLKYEKLRADPLPHVKRLAEFMGYGFTAEEDEIGVQSFGLLSE</sequence>
<evidence type="ECO:0000256" key="4">
    <source>
        <dbReference type="SAM" id="MobiDB-lite"/>
    </source>
</evidence>
<evidence type="ECO:0000313" key="6">
    <source>
        <dbReference type="Proteomes" id="UP000694864"/>
    </source>
</evidence>
<evidence type="ECO:0000313" key="7">
    <source>
        <dbReference type="RefSeq" id="XP_010506996.1"/>
    </source>
</evidence>
<keyword evidence="6" id="KW-1185">Reference proteome</keyword>
<feature type="compositionally biased region" description="Basic and acidic residues" evidence="4">
    <location>
        <begin position="10"/>
        <end position="21"/>
    </location>
</feature>
<dbReference type="Pfam" id="PF00685">
    <property type="entry name" value="Sulfotransfer_1"/>
    <property type="match status" value="2"/>
</dbReference>
<dbReference type="PANTHER" id="PTHR11783">
    <property type="entry name" value="SULFOTRANSFERASE SULT"/>
    <property type="match status" value="1"/>
</dbReference>
<feature type="domain" description="Sulfotransferase" evidence="5">
    <location>
        <begin position="74"/>
        <end position="126"/>
    </location>
</feature>
<evidence type="ECO:0000259" key="5">
    <source>
        <dbReference type="Pfam" id="PF00685"/>
    </source>
</evidence>
<feature type="domain" description="Sulfotransferase" evidence="5">
    <location>
        <begin position="144"/>
        <end position="181"/>
    </location>
</feature>
<dbReference type="InterPro" id="IPR027417">
    <property type="entry name" value="P-loop_NTPase"/>
</dbReference>
<organism evidence="6 7">
    <name type="scientific">Camelina sativa</name>
    <name type="common">False flax</name>
    <name type="synonym">Myagrum sativum</name>
    <dbReference type="NCBI Taxonomy" id="90675"/>
    <lineage>
        <taxon>Eukaryota</taxon>
        <taxon>Viridiplantae</taxon>
        <taxon>Streptophyta</taxon>
        <taxon>Embryophyta</taxon>
        <taxon>Tracheophyta</taxon>
        <taxon>Spermatophyta</taxon>
        <taxon>Magnoliopsida</taxon>
        <taxon>eudicotyledons</taxon>
        <taxon>Gunneridae</taxon>
        <taxon>Pentapetalae</taxon>
        <taxon>rosids</taxon>
        <taxon>malvids</taxon>
        <taxon>Brassicales</taxon>
        <taxon>Brassicaceae</taxon>
        <taxon>Camelineae</taxon>
        <taxon>Camelina</taxon>
    </lineage>
</organism>
<comment type="similarity">
    <text evidence="1 3">Belongs to the sulfotransferase 1 family.</text>
</comment>
<evidence type="ECO:0000256" key="3">
    <source>
        <dbReference type="RuleBase" id="RU361155"/>
    </source>
</evidence>
<dbReference type="EC" id="2.8.2.-" evidence="3"/>
<accession>A0ABM0YWP9</accession>
<dbReference type="GeneID" id="104783549"/>
<reference evidence="7" key="2">
    <citation type="submission" date="2025-08" db="UniProtKB">
        <authorList>
            <consortium name="RefSeq"/>
        </authorList>
    </citation>
    <scope>IDENTIFICATION</scope>
    <source>
        <tissue evidence="7">Leaf</tissue>
    </source>
</reference>
<evidence type="ECO:0000256" key="2">
    <source>
        <dbReference type="ARBA" id="ARBA00022679"/>
    </source>
</evidence>